<protein>
    <submittedName>
        <fullName evidence="3">Uncharacterized protein</fullName>
    </submittedName>
</protein>
<reference evidence="4 5" key="1">
    <citation type="submission" date="2020-04" db="EMBL/GenBank/DDBJ databases">
        <title>Perkinsus olseni comparative genomics.</title>
        <authorList>
            <person name="Bogema D.R."/>
        </authorList>
    </citation>
    <scope>NUCLEOTIDE SEQUENCE [LARGE SCALE GENOMIC DNA]</scope>
    <source>
        <strain evidence="3">ATCC PRA-205</strain>
        <strain evidence="2 4">ATCC PRA-207</strain>
    </source>
</reference>
<comment type="caution">
    <text evidence="3">The sequence shown here is derived from an EMBL/GenBank/DDBJ whole genome shotgun (WGS) entry which is preliminary data.</text>
</comment>
<dbReference type="Proteomes" id="UP000553632">
    <property type="component" value="Unassembled WGS sequence"/>
</dbReference>
<dbReference type="OMA" id="HACTTES"/>
<organism evidence="3 5">
    <name type="scientific">Perkinsus olseni</name>
    <name type="common">Perkinsus atlanticus</name>
    <dbReference type="NCBI Taxonomy" id="32597"/>
    <lineage>
        <taxon>Eukaryota</taxon>
        <taxon>Sar</taxon>
        <taxon>Alveolata</taxon>
        <taxon>Perkinsozoa</taxon>
        <taxon>Perkinsea</taxon>
        <taxon>Perkinsida</taxon>
        <taxon>Perkinsidae</taxon>
        <taxon>Perkinsus</taxon>
    </lineage>
</organism>
<evidence type="ECO:0000256" key="1">
    <source>
        <dbReference type="SAM" id="MobiDB-lite"/>
    </source>
</evidence>
<dbReference type="GO" id="GO:0010564">
    <property type="term" value="P:regulation of cell cycle process"/>
    <property type="evidence" value="ECO:0007669"/>
    <property type="project" value="TreeGrafter"/>
</dbReference>
<feature type="region of interest" description="Disordered" evidence="1">
    <location>
        <begin position="486"/>
        <end position="517"/>
    </location>
</feature>
<evidence type="ECO:0000313" key="4">
    <source>
        <dbReference type="Proteomes" id="UP000553632"/>
    </source>
</evidence>
<dbReference type="EMBL" id="JABANM010002282">
    <property type="protein sequence ID" value="KAF4752808.1"/>
    <property type="molecule type" value="Genomic_DNA"/>
</dbReference>
<dbReference type="AlphaFoldDB" id="A0A7J6U5S6"/>
<name>A0A7J6U5S6_PEROL</name>
<sequence>MTHTVQPDEPSGVPDLSEPHTWRLSIELKALTLSTQAAMVFARYHLPPPLASLFNPSLCVFTTHPAVMCRRNTNTHLPNAFRAYTLPALSVDRLREGMLQGAVICIEICHKDKFRSDEVIATTSIHLEEVLDAPLSDEGGCRCLSMDLPLLASPSNQSVTGPARQCGRIRALLYLEDLGGDKAPRVAPYATAMDNITDLSMIEPSDISRHQQHSTLSTDSTGNLRPEYICAVELETWKKNEEAKFRVWLREQEAARMKTLNAEYTAKEVTRQREFAEKIKSLASLETRLKKKATELEQREVRILAAEDSIAKEKEGVATTLRRRDEEHACTTESTFGQSSWYWRADELYGPLPHQSVLLSVTDTPDLFMIDLLSVPSCAVAQKRLVTDHEHALRLQAEKTKIANKRASEAEERIKELQQKVKDAEESANKAHATLRSSNMVQLQADVKVLKHQLEQAAHRELLLAKSRDHFRAAVRQLCNQLDKQNVEVEEESGSESESDSESSSPADESERIRRLEAQKQSLLDTGVYAAKDATIQALNEQIARARDWRT</sequence>
<accession>A0A7J6U5S6</accession>
<proteinExistence type="predicted"/>
<dbReference type="PANTHER" id="PTHR21574:SF0">
    <property type="entry name" value="CENTROSOMAL PROTEIN OF 120 KDA"/>
    <property type="match status" value="1"/>
</dbReference>
<evidence type="ECO:0000313" key="3">
    <source>
        <dbReference type="EMBL" id="KAF4752808.1"/>
    </source>
</evidence>
<dbReference type="PANTHER" id="PTHR21574">
    <property type="entry name" value="CENTROSOMAL PROTEIN OF 120 KDA"/>
    <property type="match status" value="1"/>
</dbReference>
<evidence type="ECO:0000313" key="2">
    <source>
        <dbReference type="EMBL" id="KAF4726690.1"/>
    </source>
</evidence>
<keyword evidence="4" id="KW-1185">Reference proteome</keyword>
<evidence type="ECO:0000313" key="5">
    <source>
        <dbReference type="Proteomes" id="UP000574390"/>
    </source>
</evidence>
<dbReference type="InterPro" id="IPR039893">
    <property type="entry name" value="CEP120-like"/>
</dbReference>
<gene>
    <name evidence="3" type="ORF">FOZ62_029922</name>
    <name evidence="2" type="ORF">FOZ63_011883</name>
</gene>
<dbReference type="EMBL" id="JABANO010021509">
    <property type="protein sequence ID" value="KAF4726690.1"/>
    <property type="molecule type" value="Genomic_DNA"/>
</dbReference>
<dbReference type="Proteomes" id="UP000574390">
    <property type="component" value="Unassembled WGS sequence"/>
</dbReference>
<dbReference type="GO" id="GO:0005815">
    <property type="term" value="C:microtubule organizing center"/>
    <property type="evidence" value="ECO:0007669"/>
    <property type="project" value="TreeGrafter"/>
</dbReference>
<feature type="compositionally biased region" description="Acidic residues" evidence="1">
    <location>
        <begin position="488"/>
        <end position="501"/>
    </location>
</feature>